<evidence type="ECO:0000313" key="1">
    <source>
        <dbReference type="EMBL" id="SDN00484.1"/>
    </source>
</evidence>
<sequence length="142" mass="15315">MALHSRRALLKMGTAATASAVALAGCVAPAYSVPVTVTNDTDAGLSTRVSLAEREFLDGDSDEWRLDLDAGETVERSLDGGGKPSDRFRLVVDPTGREQVRSTLRNPLSVAVVIDEDRIHVTVEKYSDEVETQASVSTVDRR</sequence>
<dbReference type="InterPro" id="IPR006311">
    <property type="entry name" value="TAT_signal"/>
</dbReference>
<keyword evidence="2" id="KW-1185">Reference proteome</keyword>
<name>A0A1G9XUN3_9EURY</name>
<gene>
    <name evidence="1" type="ORF">SAMN04487949_3135</name>
</gene>
<dbReference type="Proteomes" id="UP000199451">
    <property type="component" value="Unassembled WGS sequence"/>
</dbReference>
<proteinExistence type="predicted"/>
<reference evidence="2" key="1">
    <citation type="submission" date="2016-10" db="EMBL/GenBank/DDBJ databases">
        <authorList>
            <person name="Varghese N."/>
            <person name="Submissions S."/>
        </authorList>
    </citation>
    <scope>NUCLEOTIDE SEQUENCE [LARGE SCALE GENOMIC DNA]</scope>
    <source>
        <strain evidence="2">CGMCC 1.10119</strain>
    </source>
</reference>
<dbReference type="PROSITE" id="PS51318">
    <property type="entry name" value="TAT"/>
    <property type="match status" value="1"/>
</dbReference>
<evidence type="ECO:0000313" key="2">
    <source>
        <dbReference type="Proteomes" id="UP000199451"/>
    </source>
</evidence>
<accession>A0A1G9XUN3</accession>
<dbReference type="STRING" id="660521.SAMN04487949_3135"/>
<dbReference type="RefSeq" id="WP_089698885.1">
    <property type="nucleotide sequence ID" value="NZ_FNHL01000004.1"/>
</dbReference>
<dbReference type="PROSITE" id="PS51257">
    <property type="entry name" value="PROKAR_LIPOPROTEIN"/>
    <property type="match status" value="1"/>
</dbReference>
<dbReference type="AlphaFoldDB" id="A0A1G9XUN3"/>
<organism evidence="1 2">
    <name type="scientific">Halogranum gelatinilyticum</name>
    <dbReference type="NCBI Taxonomy" id="660521"/>
    <lineage>
        <taxon>Archaea</taxon>
        <taxon>Methanobacteriati</taxon>
        <taxon>Methanobacteriota</taxon>
        <taxon>Stenosarchaea group</taxon>
        <taxon>Halobacteria</taxon>
        <taxon>Halobacteriales</taxon>
        <taxon>Haloferacaceae</taxon>
    </lineage>
</organism>
<protein>
    <submittedName>
        <fullName evidence="1">Uncharacterized protein</fullName>
    </submittedName>
</protein>
<dbReference type="EMBL" id="FNHL01000004">
    <property type="protein sequence ID" value="SDN00484.1"/>
    <property type="molecule type" value="Genomic_DNA"/>
</dbReference>